<feature type="region of interest" description="Disordered" evidence="1">
    <location>
        <begin position="55"/>
        <end position="75"/>
    </location>
</feature>
<keyword evidence="3" id="KW-1185">Reference proteome</keyword>
<reference evidence="2 3" key="1">
    <citation type="submission" date="2024-06" db="EMBL/GenBank/DDBJ databases">
        <title>Genomics of switchgrass bacterial isolates.</title>
        <authorList>
            <person name="Shade A."/>
        </authorList>
    </citation>
    <scope>NUCLEOTIDE SEQUENCE [LARGE SCALE GENOMIC DNA]</scope>
    <source>
        <strain evidence="2 3">PvP084</strain>
    </source>
</reference>
<dbReference type="Proteomes" id="UP001549119">
    <property type="component" value="Unassembled WGS sequence"/>
</dbReference>
<name>A0ABV2NHZ9_9HYPH</name>
<evidence type="ECO:0000313" key="2">
    <source>
        <dbReference type="EMBL" id="MET3866121.1"/>
    </source>
</evidence>
<gene>
    <name evidence="2" type="ORF">ABIC20_003430</name>
</gene>
<sequence length="75" mass="8722">MPIFDESLAESRWRQELAEMEETVRKVRDEPPAGIPAALLALDLATFVKRRDQLRRKLGLPPAETDRQPKRKRAR</sequence>
<organism evidence="2 3">
    <name type="scientific">Methylobacterium radiotolerans</name>
    <dbReference type="NCBI Taxonomy" id="31998"/>
    <lineage>
        <taxon>Bacteria</taxon>
        <taxon>Pseudomonadati</taxon>
        <taxon>Pseudomonadota</taxon>
        <taxon>Alphaproteobacteria</taxon>
        <taxon>Hyphomicrobiales</taxon>
        <taxon>Methylobacteriaceae</taxon>
        <taxon>Methylobacterium</taxon>
    </lineage>
</organism>
<dbReference type="EMBL" id="JBEPNW010000002">
    <property type="protein sequence ID" value="MET3866121.1"/>
    <property type="molecule type" value="Genomic_DNA"/>
</dbReference>
<evidence type="ECO:0000256" key="1">
    <source>
        <dbReference type="SAM" id="MobiDB-lite"/>
    </source>
</evidence>
<dbReference type="RefSeq" id="WP_043074438.1">
    <property type="nucleotide sequence ID" value="NZ_JAZBNP010000001.1"/>
</dbReference>
<protein>
    <submittedName>
        <fullName evidence="2">Uncharacterized protein</fullName>
    </submittedName>
</protein>
<accession>A0ABV2NHZ9</accession>
<evidence type="ECO:0000313" key="3">
    <source>
        <dbReference type="Proteomes" id="UP001549119"/>
    </source>
</evidence>
<proteinExistence type="predicted"/>
<comment type="caution">
    <text evidence="2">The sequence shown here is derived from an EMBL/GenBank/DDBJ whole genome shotgun (WGS) entry which is preliminary data.</text>
</comment>